<dbReference type="SUPFAM" id="SSF52540">
    <property type="entry name" value="P-loop containing nucleoside triphosphate hydrolases"/>
    <property type="match status" value="1"/>
</dbReference>
<dbReference type="OrthoDB" id="9815116at2"/>
<protein>
    <submittedName>
        <fullName evidence="2">ParA family protein</fullName>
    </submittedName>
</protein>
<feature type="domain" description="AAA" evidence="1">
    <location>
        <begin position="3"/>
        <end position="176"/>
    </location>
</feature>
<dbReference type="Gene3D" id="3.40.50.300">
    <property type="entry name" value="P-loop containing nucleotide triphosphate hydrolases"/>
    <property type="match status" value="1"/>
</dbReference>
<comment type="caution">
    <text evidence="2">The sequence shown here is derived from an EMBL/GenBank/DDBJ whole genome shotgun (WGS) entry which is preliminary data.</text>
</comment>
<gene>
    <name evidence="2" type="ORF">DXT99_23485</name>
</gene>
<dbReference type="Pfam" id="PF13614">
    <property type="entry name" value="AAA_31"/>
    <property type="match status" value="1"/>
</dbReference>
<evidence type="ECO:0000259" key="1">
    <source>
        <dbReference type="Pfam" id="PF13614"/>
    </source>
</evidence>
<evidence type="ECO:0000313" key="2">
    <source>
        <dbReference type="EMBL" id="RDV11870.1"/>
    </source>
</evidence>
<dbReference type="InterPro" id="IPR025669">
    <property type="entry name" value="AAA_dom"/>
</dbReference>
<dbReference type="InterPro" id="IPR050678">
    <property type="entry name" value="DNA_Partitioning_ATPase"/>
</dbReference>
<dbReference type="InterPro" id="IPR027417">
    <property type="entry name" value="P-loop_NTPase"/>
</dbReference>
<dbReference type="CDD" id="cd02042">
    <property type="entry name" value="ParAB_family"/>
    <property type="match status" value="1"/>
</dbReference>
<keyword evidence="3" id="KW-1185">Reference proteome</keyword>
<dbReference type="PANTHER" id="PTHR13696:SF52">
    <property type="entry name" value="PARA FAMILY PROTEIN CT_582"/>
    <property type="match status" value="1"/>
</dbReference>
<dbReference type="Proteomes" id="UP000256708">
    <property type="component" value="Unassembled WGS sequence"/>
</dbReference>
<evidence type="ECO:0000313" key="3">
    <source>
        <dbReference type="Proteomes" id="UP000256708"/>
    </source>
</evidence>
<dbReference type="AlphaFoldDB" id="A0A3D8L3C0"/>
<dbReference type="RefSeq" id="WP_115568036.1">
    <property type="nucleotide sequence ID" value="NZ_QRGR01000037.1"/>
</dbReference>
<sequence>MPILTVLNNKGGVAKTTTAINIASGLAAEGNRVLLIDLDSQANLTISTIGQENDAHVGHWLSGEKPLSEVVQPYVPNLSIIPSSKALDIYSKFIGSEEDYQFKLKDRIDSDRLTEQYDYILIDNAPSLTTLAYCSLVAATHVLIPSAPEYFSFAGIDNIMQSVANVKKRYNRQLQVLGIFFTKYHTSYRKKVANDVVEAARETFGDLVLSSTIRINASLEEAQMMRQPVYNYAPDSNGATDYANLLEEIKTRL</sequence>
<dbReference type="EMBL" id="QRGR01000037">
    <property type="protein sequence ID" value="RDV11870.1"/>
    <property type="molecule type" value="Genomic_DNA"/>
</dbReference>
<reference evidence="3" key="1">
    <citation type="submission" date="2018-08" db="EMBL/GenBank/DDBJ databases">
        <authorList>
            <person name="Liu Z.-W."/>
            <person name="Du Z.-J."/>
        </authorList>
    </citation>
    <scope>NUCLEOTIDE SEQUENCE [LARGE SCALE GENOMIC DNA]</scope>
    <source>
        <strain evidence="3">H4X</strain>
    </source>
</reference>
<proteinExistence type="predicted"/>
<accession>A0A3D8L3C0</accession>
<organism evidence="2 3">
    <name type="scientific">Pontibacter diazotrophicus</name>
    <dbReference type="NCBI Taxonomy" id="1400979"/>
    <lineage>
        <taxon>Bacteria</taxon>
        <taxon>Pseudomonadati</taxon>
        <taxon>Bacteroidota</taxon>
        <taxon>Cytophagia</taxon>
        <taxon>Cytophagales</taxon>
        <taxon>Hymenobacteraceae</taxon>
        <taxon>Pontibacter</taxon>
    </lineage>
</organism>
<dbReference type="PANTHER" id="PTHR13696">
    <property type="entry name" value="P-LOOP CONTAINING NUCLEOSIDE TRIPHOSPHATE HYDROLASE"/>
    <property type="match status" value="1"/>
</dbReference>
<name>A0A3D8L3C0_9BACT</name>